<dbReference type="Pfam" id="PF22505">
    <property type="entry name" value="RNase_J_b_CASP"/>
    <property type="match status" value="1"/>
</dbReference>
<dbReference type="PIRSF" id="PIRSF004803">
    <property type="entry name" value="RnjA"/>
    <property type="match status" value="1"/>
</dbReference>
<dbReference type="EMBL" id="JAIOIU010000032">
    <property type="protein sequence ID" value="MBZ0159090.1"/>
    <property type="molecule type" value="Genomic_DNA"/>
</dbReference>
<dbReference type="HAMAP" id="MF_01491">
    <property type="entry name" value="RNase_J_bact"/>
    <property type="match status" value="1"/>
</dbReference>
<feature type="binding site" evidence="9 11">
    <location>
        <begin position="363"/>
        <end position="367"/>
    </location>
    <ligand>
        <name>substrate</name>
    </ligand>
</feature>
<keyword evidence="12" id="KW-0106">Calcium</keyword>
<evidence type="ECO:0000256" key="5">
    <source>
        <dbReference type="ARBA" id="ARBA00022801"/>
    </source>
</evidence>
<dbReference type="CDD" id="cd07714">
    <property type="entry name" value="RNaseJ_MBL-fold"/>
    <property type="match status" value="1"/>
</dbReference>
<dbReference type="NCBIfam" id="TIGR00649">
    <property type="entry name" value="MG423"/>
    <property type="match status" value="1"/>
</dbReference>
<evidence type="ECO:0000313" key="14">
    <source>
        <dbReference type="EMBL" id="MBZ0159090.1"/>
    </source>
</evidence>
<comment type="subcellular location">
    <subcellularLocation>
        <location evidence="9">Cytoplasm</location>
    </subcellularLocation>
</comment>
<dbReference type="Gene3D" id="3.10.20.580">
    <property type="match status" value="1"/>
</dbReference>
<dbReference type="Pfam" id="PF17770">
    <property type="entry name" value="RNase_J_C"/>
    <property type="match status" value="1"/>
</dbReference>
<dbReference type="InterPro" id="IPR042173">
    <property type="entry name" value="RNase_J_2"/>
</dbReference>
<dbReference type="GO" id="GO:0008270">
    <property type="term" value="F:zinc ion binding"/>
    <property type="evidence" value="ECO:0007669"/>
    <property type="project" value="InterPro"/>
</dbReference>
<feature type="binding site" evidence="12">
    <location>
        <position position="74"/>
    </location>
    <ligand>
        <name>Zn(2+)</name>
        <dbReference type="ChEBI" id="CHEBI:29105"/>
        <label>1</label>
        <note>catalytic</note>
    </ligand>
</feature>
<evidence type="ECO:0000256" key="3">
    <source>
        <dbReference type="ARBA" id="ARBA00022723"/>
    </source>
</evidence>
<feature type="binding site" evidence="12">
    <location>
        <position position="389"/>
    </location>
    <ligand>
        <name>Zn(2+)</name>
        <dbReference type="ChEBI" id="CHEBI:29105"/>
        <label>1</label>
        <note>catalytic</note>
    </ligand>
</feature>
<reference evidence="14 15" key="1">
    <citation type="journal article" date="2021" name="bioRxiv">
        <title>Unraveling nitrogen, sulfur and carbon metabolic pathways and microbial community transcriptional responses to substrate deprivation and toxicity stresses in a bioreactor mimicking anoxic brackish coastal sediment conditions.</title>
        <authorList>
            <person name="Martins P.D."/>
            <person name="Echeveste M.J."/>
            <person name="Arshad A."/>
            <person name="Kurth J."/>
            <person name="Ouboter H."/>
            <person name="Jetten M.S.M."/>
            <person name="Welte C.U."/>
        </authorList>
    </citation>
    <scope>NUCLEOTIDE SEQUENCE [LARGE SCALE GENOMIC DNA]</scope>
    <source>
        <strain evidence="14">MAG_38</strain>
    </source>
</reference>
<dbReference type="InterPro" id="IPR001587">
    <property type="entry name" value="RNase_J_CS"/>
</dbReference>
<dbReference type="EC" id="3.1.-.-" evidence="9"/>
<name>A0AAJ1EIV1_9BACT</name>
<comment type="similarity">
    <text evidence="9">Belongs to the metallo-beta-lactamase superfamily. RNA-metabolizing metallo-beta-lactamase-like family. Bacterial RNase J subfamily.</text>
</comment>
<dbReference type="GO" id="GO:0004534">
    <property type="term" value="F:5'-3' RNA exonuclease activity"/>
    <property type="evidence" value="ECO:0007669"/>
    <property type="project" value="UniProtKB-UniRule"/>
</dbReference>
<keyword evidence="5 9" id="KW-0378">Hydrolase</keyword>
<dbReference type="InterPro" id="IPR004613">
    <property type="entry name" value="RNase_J"/>
</dbReference>
<feature type="binding site" evidence="12">
    <location>
        <position position="47"/>
    </location>
    <ligand>
        <name>Ca(2+)</name>
        <dbReference type="ChEBI" id="CHEBI:29108"/>
    </ligand>
</feature>
<evidence type="ECO:0000256" key="11">
    <source>
        <dbReference type="PIRSR" id="PIRSR004803-2"/>
    </source>
</evidence>
<dbReference type="SUPFAM" id="SSF56281">
    <property type="entry name" value="Metallo-hydrolase/oxidoreductase"/>
    <property type="match status" value="1"/>
</dbReference>
<gene>
    <name evidence="9" type="primary">rnj</name>
    <name evidence="14" type="ORF">K8G79_02930</name>
</gene>
<sequence>MPNDRTVRIVPLGGLGEIGLNMMVIETADDLLVIDAGLMFPDEEMFGIDHVIPDMRYLLTHREKIRAVLLTHGHEDHTGALPHLLSEIKVPVYGTRLSLGLAAEKLKEANLLSDVDLKAVRPHDRLQFGLFEVEFLQVCHSIPDGVALAIRTPGGMIVHTGDFKFDQSPVDVQLTDYRRLAELGDDGVLALLSDSTNAGRDGFTPSEQVVGQAFDTIFREARGRVIVACFASNIHRVQQILDAAATMEKRVAVCGKSMVANTRIAAELGRLRIPDNTLVGLDELERLPVAKRVIVTTGSQGEPLSAIARMAAAEHKQVQVSPGDTVIFSARVIPGNEKSIARTINGLYRQGARVITEEAAVVHVSGHASREELKLMLNLTRPTFFVPIHGEYRHLHLHAHLAREVGVPEARTLVIEDGDILEFDGGSAQVVGRAPVGRIFVDGKGIGDVGDAVIRDRQRLAQEGVVAVVLAVDQQCGKLMAGPRIVCSGFVRAQDSKVLADSMKILVCSVLESASEEDRTDLRLMEQRIKTAVKKQLQKEIERRPMILPVIMEV</sequence>
<dbReference type="InterPro" id="IPR041636">
    <property type="entry name" value="RNase_J_C"/>
</dbReference>
<evidence type="ECO:0000256" key="7">
    <source>
        <dbReference type="ARBA" id="ARBA00022839"/>
    </source>
</evidence>
<keyword evidence="4 9" id="KW-0255">Endonuclease</keyword>
<proteinExistence type="inferred from homology"/>
<dbReference type="AlphaFoldDB" id="A0AAJ1EIV1"/>
<keyword evidence="8 9" id="KW-0694">RNA-binding</keyword>
<feature type="binding site" evidence="12">
    <location>
        <position position="49"/>
    </location>
    <ligand>
        <name>Ca(2+)</name>
        <dbReference type="ChEBI" id="CHEBI:29108"/>
    </ligand>
</feature>
<keyword evidence="2 9" id="KW-0540">Nuclease</keyword>
<organism evidence="14 15">
    <name type="scientific">Candidatus Methylomirabilis tolerans</name>
    <dbReference type="NCBI Taxonomy" id="3123416"/>
    <lineage>
        <taxon>Bacteria</taxon>
        <taxon>Candidatus Methylomirabilota</taxon>
        <taxon>Candidatus Methylomirabilia</taxon>
        <taxon>Candidatus Methylomirabilales</taxon>
        <taxon>Candidatus Methylomirabilaceae</taxon>
        <taxon>Candidatus Methylomirabilis</taxon>
    </lineage>
</organism>
<dbReference type="Pfam" id="PF07521">
    <property type="entry name" value="RMMBL"/>
    <property type="match status" value="1"/>
</dbReference>
<comment type="caution">
    <text evidence="14">The sequence shown here is derived from an EMBL/GenBank/DDBJ whole genome shotgun (WGS) entry which is preliminary data.</text>
</comment>
<dbReference type="PROSITE" id="PS01292">
    <property type="entry name" value="UPF0036"/>
    <property type="match status" value="1"/>
</dbReference>
<dbReference type="GO" id="GO:0003723">
    <property type="term" value="F:RNA binding"/>
    <property type="evidence" value="ECO:0007669"/>
    <property type="project" value="UniProtKB-UniRule"/>
</dbReference>
<keyword evidence="9" id="KW-0698">rRNA processing</keyword>
<feature type="binding site" evidence="12">
    <location>
        <position position="77"/>
    </location>
    <ligand>
        <name>Zn(2+)</name>
        <dbReference type="ChEBI" id="CHEBI:29105"/>
        <label>1</label>
        <note>catalytic</note>
    </ligand>
</feature>
<dbReference type="InterPro" id="IPR011108">
    <property type="entry name" value="RMMBL"/>
</dbReference>
<dbReference type="SMART" id="SM00849">
    <property type="entry name" value="Lactamase_B"/>
    <property type="match status" value="1"/>
</dbReference>
<dbReference type="Gene3D" id="3.40.50.10710">
    <property type="entry name" value="Metallo-hydrolase/oxidoreductase"/>
    <property type="match status" value="1"/>
</dbReference>
<feature type="active site" description="Proton donor" evidence="10">
    <location>
        <position position="194"/>
    </location>
</feature>
<feature type="binding site" evidence="12">
    <location>
        <position position="442"/>
    </location>
    <ligand>
        <name>Ca(2+)</name>
        <dbReference type="ChEBI" id="CHEBI:29108"/>
    </ligand>
</feature>
<feature type="binding site" evidence="12">
    <location>
        <position position="162"/>
    </location>
    <ligand>
        <name>Zn(2+)</name>
        <dbReference type="ChEBI" id="CHEBI:29105"/>
        <label>1</label>
        <note>catalytic</note>
    </ligand>
</feature>
<evidence type="ECO:0000256" key="4">
    <source>
        <dbReference type="ARBA" id="ARBA00022759"/>
    </source>
</evidence>
<dbReference type="Gene3D" id="3.60.15.10">
    <property type="entry name" value="Ribonuclease Z/Hydroxyacylglutathione hydrolase-like"/>
    <property type="match status" value="1"/>
</dbReference>
<feature type="binding site" evidence="12">
    <location>
        <position position="76"/>
    </location>
    <ligand>
        <name>Zn(2+)</name>
        <dbReference type="ChEBI" id="CHEBI:29105"/>
        <label>1</label>
        <note>catalytic</note>
    </ligand>
</feature>
<feature type="binding site" evidence="11">
    <location>
        <begin position="231"/>
        <end position="233"/>
    </location>
    <ligand>
        <name>substrate</name>
    </ligand>
</feature>
<accession>A0AAJ1EIV1</accession>
<feature type="domain" description="Metallo-beta-lactamase" evidence="13">
    <location>
        <begin position="19"/>
        <end position="214"/>
    </location>
</feature>
<keyword evidence="1 9" id="KW-0963">Cytoplasm</keyword>
<comment type="function">
    <text evidence="9">An RNase that has 5'-3' exonuclease and possibly endonuclease activity. Involved in maturation of rRNA and in some organisms also mRNA maturation and/or decay.</text>
</comment>
<evidence type="ECO:0000259" key="13">
    <source>
        <dbReference type="SMART" id="SM00849"/>
    </source>
</evidence>
<feature type="binding site" evidence="12">
    <location>
        <position position="140"/>
    </location>
    <ligand>
        <name>Zn(2+)</name>
        <dbReference type="ChEBI" id="CHEBI:29105"/>
        <label>1</label>
        <note>catalytic</note>
    </ligand>
</feature>
<keyword evidence="3 12" id="KW-0479">Metal-binding</keyword>
<comment type="cofactor">
    <cofactor evidence="12">
        <name>Ca(2+)</name>
        <dbReference type="ChEBI" id="CHEBI:29108"/>
    </cofactor>
    <text evidence="12">Binds 1 Ca(2+) cation per subunit. Seen in 1 crystal structure, it is not clear if it is physiologically important.</text>
</comment>
<evidence type="ECO:0000256" key="8">
    <source>
        <dbReference type="ARBA" id="ARBA00022884"/>
    </source>
</evidence>
<evidence type="ECO:0000256" key="12">
    <source>
        <dbReference type="PIRSR" id="PIRSR004803-3"/>
    </source>
</evidence>
<dbReference type="PANTHER" id="PTHR43694:SF1">
    <property type="entry name" value="RIBONUCLEASE J"/>
    <property type="match status" value="1"/>
</dbReference>
<dbReference type="PANTHER" id="PTHR43694">
    <property type="entry name" value="RIBONUCLEASE J"/>
    <property type="match status" value="1"/>
</dbReference>
<dbReference type="InterPro" id="IPR055132">
    <property type="entry name" value="RNase_J_b_CASP"/>
</dbReference>
<dbReference type="InterPro" id="IPR036866">
    <property type="entry name" value="RibonucZ/Hydroxyglut_hydro"/>
</dbReference>
<evidence type="ECO:0000256" key="9">
    <source>
        <dbReference type="HAMAP-Rule" id="MF_01491"/>
    </source>
</evidence>
<dbReference type="InterPro" id="IPR030854">
    <property type="entry name" value="RNase_J_bac"/>
</dbReference>
<dbReference type="GO" id="GO:0005737">
    <property type="term" value="C:cytoplasm"/>
    <property type="evidence" value="ECO:0007669"/>
    <property type="project" value="UniProtKB-SubCell"/>
</dbReference>
<feature type="active site" description="Proton acceptor" evidence="10">
    <location>
        <position position="367"/>
    </location>
</feature>
<comment type="subunit">
    <text evidence="9">Homodimer, may be a subunit of the RNA degradosome.</text>
</comment>
<comment type="cofactor">
    <cofactor evidence="12">
        <name>Zn(2+)</name>
        <dbReference type="ChEBI" id="CHEBI:29105"/>
    </cofactor>
    <text evidence="12">Binds 2 Zn(2+) ions per subunit. It is not clear if Zn(2+) or Mg(2+) is physiologically important.</text>
</comment>
<dbReference type="Proteomes" id="UP001197609">
    <property type="component" value="Unassembled WGS sequence"/>
</dbReference>
<dbReference type="GO" id="GO:0004521">
    <property type="term" value="F:RNA endonuclease activity"/>
    <property type="evidence" value="ECO:0007669"/>
    <property type="project" value="UniProtKB-UniRule"/>
</dbReference>
<evidence type="ECO:0000256" key="1">
    <source>
        <dbReference type="ARBA" id="ARBA00022490"/>
    </source>
</evidence>
<feature type="binding site" evidence="12">
    <location>
        <position position="72"/>
    </location>
    <ligand>
        <name>Zn(2+)</name>
        <dbReference type="ChEBI" id="CHEBI:29105"/>
        <label>1</label>
        <note>catalytic</note>
    </ligand>
</feature>
<keyword evidence="6 12" id="KW-0862">Zinc</keyword>
<keyword evidence="7 9" id="KW-0269">Exonuclease</keyword>
<protein>
    <recommendedName>
        <fullName evidence="9">Ribonuclease J</fullName>
        <shortName evidence="9">RNase J</shortName>
        <ecNumber evidence="9">3.1.-.-</ecNumber>
    </recommendedName>
</protein>
<evidence type="ECO:0000256" key="6">
    <source>
        <dbReference type="ARBA" id="ARBA00022833"/>
    </source>
</evidence>
<evidence type="ECO:0000256" key="10">
    <source>
        <dbReference type="PIRSR" id="PIRSR004803-1"/>
    </source>
</evidence>
<dbReference type="Pfam" id="PF00753">
    <property type="entry name" value="Lactamase_B"/>
    <property type="match status" value="1"/>
</dbReference>
<dbReference type="GO" id="GO:0006364">
    <property type="term" value="P:rRNA processing"/>
    <property type="evidence" value="ECO:0007669"/>
    <property type="project" value="UniProtKB-UniRule"/>
</dbReference>
<dbReference type="InterPro" id="IPR001279">
    <property type="entry name" value="Metallo-B-lactamas"/>
</dbReference>
<evidence type="ECO:0000313" key="15">
    <source>
        <dbReference type="Proteomes" id="UP001197609"/>
    </source>
</evidence>
<evidence type="ECO:0000256" key="2">
    <source>
        <dbReference type="ARBA" id="ARBA00022722"/>
    </source>
</evidence>